<gene>
    <name evidence="2" type="ORF">HNR37_001804</name>
</gene>
<reference evidence="2 3" key="1">
    <citation type="submission" date="2020-08" db="EMBL/GenBank/DDBJ databases">
        <title>Genomic Encyclopedia of Type Strains, Phase IV (KMG-IV): sequencing the most valuable type-strain genomes for metagenomic binning, comparative biology and taxonomic classification.</title>
        <authorList>
            <person name="Goeker M."/>
        </authorList>
    </citation>
    <scope>NUCLEOTIDE SEQUENCE [LARGE SCALE GENOMIC DNA]</scope>
    <source>
        <strain evidence="2 3">DSM 22071</strain>
    </source>
</reference>
<dbReference type="RefSeq" id="WP_183733024.1">
    <property type="nucleotide sequence ID" value="NZ_JACHID010000011.1"/>
</dbReference>
<evidence type="ECO:0000313" key="3">
    <source>
        <dbReference type="Proteomes" id="UP000528322"/>
    </source>
</evidence>
<dbReference type="Proteomes" id="UP000528322">
    <property type="component" value="Unassembled WGS sequence"/>
</dbReference>
<organism evidence="2 3">
    <name type="scientific">Desulfurispira natronophila</name>
    <dbReference type="NCBI Taxonomy" id="682562"/>
    <lineage>
        <taxon>Bacteria</taxon>
        <taxon>Pseudomonadati</taxon>
        <taxon>Chrysiogenota</taxon>
        <taxon>Chrysiogenia</taxon>
        <taxon>Chrysiogenales</taxon>
        <taxon>Chrysiogenaceae</taxon>
        <taxon>Desulfurispira</taxon>
    </lineage>
</organism>
<keyword evidence="3" id="KW-1185">Reference proteome</keyword>
<sequence length="161" mass="18485">MKHRTLEPETIQRWSFRNILVMICASVAFYFVFSSAFSRLVIPDDVPTEIYFYDADANPVPLLDYLGTPFSLHIQPLSHADIERCLKQDHDPTTILVPNNLPELPRIRQQLAEAKESSNYCRVLFATGAMLERYAKMLGVQDFPVRIVVAQDFSVLRVEKP</sequence>
<keyword evidence="1" id="KW-0812">Transmembrane</keyword>
<feature type="transmembrane region" description="Helical" evidence="1">
    <location>
        <begin position="20"/>
        <end position="42"/>
    </location>
</feature>
<comment type="caution">
    <text evidence="2">The sequence shown here is derived from an EMBL/GenBank/DDBJ whole genome shotgun (WGS) entry which is preliminary data.</text>
</comment>
<dbReference type="AlphaFoldDB" id="A0A7W7Y668"/>
<dbReference type="EMBL" id="JACHID010000011">
    <property type="protein sequence ID" value="MBB5022467.1"/>
    <property type="molecule type" value="Genomic_DNA"/>
</dbReference>
<accession>A0A7W7Y668</accession>
<evidence type="ECO:0000256" key="1">
    <source>
        <dbReference type="SAM" id="Phobius"/>
    </source>
</evidence>
<keyword evidence="1" id="KW-0472">Membrane</keyword>
<evidence type="ECO:0000313" key="2">
    <source>
        <dbReference type="EMBL" id="MBB5022467.1"/>
    </source>
</evidence>
<protein>
    <submittedName>
        <fullName evidence="2">Uncharacterized protein</fullName>
    </submittedName>
</protein>
<name>A0A7W7Y668_9BACT</name>
<keyword evidence="1" id="KW-1133">Transmembrane helix</keyword>
<proteinExistence type="predicted"/>